<protein>
    <submittedName>
        <fullName evidence="8">Penicillin-binding protein 2</fullName>
    </submittedName>
</protein>
<gene>
    <name evidence="8" type="ORF">AJAP_27385</name>
</gene>
<dbReference type="HOGENOM" id="CLU_009289_6_5_11"/>
<sequence length="642" mass="68773">MSPGRPAQARARSAGSARRTYAAGTRRATARRGNGGNRSRFTGVRILLIVVMVLAGLKLVQVQWFEAGALSEAAERQRTSVIESPAQRGSILDRNGTKIAFSVEVRTLAVSLNWLHKTMDDFAAKNPTKGKNFESEVAGAAKLIAAKLPGVITEQELLDKFHKPDGFTYLVHDIEPSVAEAIVKEYPWISVEKRSKREYPGDSVGANIVGYANWRTDDKDVSKHNLHGGYGLEASRDNDLAGTPGRKIVNTRNGNDNLVIPGTERDIQNAVPGSDLQLTIDTDLQYELQRQLSDYVAKSKAKGGQAVILDSKTGEVYALANDKTVNLNDPASRSETENLNNRAVTTPFEPGSVNKIVTAAGAIDAGITTPEASLPVPGSLQVADKIVKDAWHHGTQQFTTTGIFAKSSNVGTLLLAQKLGEDRYADLLKKFGLGQRTGLGLPGESPGVVPPRNQWSATTFGNLPIGQGLSMTVVQMAGMYQAIANDGLRVEPRVVKAKVNPDGTLVPEPAPKTVQVISPQAAKTVREMMRAVTQKGRGQQSGTGPKAALEGYQISGKTGTGQQVDPQTKTYSNHLYNITFAGILPADNPRFVVGIRLDAPDATLQQGLSAAPLFHSVAAYLAQRFQIPLSDGPSPQVPLVLS</sequence>
<dbReference type="eggNOG" id="COG0768">
    <property type="taxonomic scope" value="Bacteria"/>
</dbReference>
<dbReference type="Gene3D" id="3.40.710.10">
    <property type="entry name" value="DD-peptidase/beta-lactamase superfamily"/>
    <property type="match status" value="1"/>
</dbReference>
<keyword evidence="3 5" id="KW-0472">Membrane</keyword>
<accession>A0A075UZD8</accession>
<dbReference type="GO" id="GO:0071555">
    <property type="term" value="P:cell wall organization"/>
    <property type="evidence" value="ECO:0007669"/>
    <property type="project" value="TreeGrafter"/>
</dbReference>
<dbReference type="PANTHER" id="PTHR30627">
    <property type="entry name" value="PEPTIDOGLYCAN D,D-TRANSPEPTIDASE"/>
    <property type="match status" value="1"/>
</dbReference>
<feature type="domain" description="Penicillin-binding protein transpeptidase" evidence="6">
    <location>
        <begin position="305"/>
        <end position="617"/>
    </location>
</feature>
<dbReference type="GO" id="GO:0005886">
    <property type="term" value="C:plasma membrane"/>
    <property type="evidence" value="ECO:0007669"/>
    <property type="project" value="TreeGrafter"/>
</dbReference>
<dbReference type="InterPro" id="IPR036138">
    <property type="entry name" value="PBP_dimer_sf"/>
</dbReference>
<evidence type="ECO:0000256" key="2">
    <source>
        <dbReference type="ARBA" id="ARBA00007171"/>
    </source>
</evidence>
<feature type="compositionally biased region" description="Low complexity" evidence="4">
    <location>
        <begin position="1"/>
        <end position="27"/>
    </location>
</feature>
<dbReference type="InterPro" id="IPR012338">
    <property type="entry name" value="Beta-lactam/transpept-like"/>
</dbReference>
<dbReference type="InterPro" id="IPR050515">
    <property type="entry name" value="Beta-lactam/transpept"/>
</dbReference>
<dbReference type="AlphaFoldDB" id="A0A075UZD8"/>
<dbReference type="GO" id="GO:0008658">
    <property type="term" value="F:penicillin binding"/>
    <property type="evidence" value="ECO:0007669"/>
    <property type="project" value="InterPro"/>
</dbReference>
<evidence type="ECO:0000313" key="9">
    <source>
        <dbReference type="Proteomes" id="UP000028492"/>
    </source>
</evidence>
<proteinExistence type="inferred from homology"/>
<dbReference type="Pfam" id="PF00905">
    <property type="entry name" value="Transpeptidase"/>
    <property type="match status" value="1"/>
</dbReference>
<dbReference type="KEGG" id="aja:AJAP_27385"/>
<dbReference type="RefSeq" id="WP_037343188.1">
    <property type="nucleotide sequence ID" value="NZ_CP008953.1"/>
</dbReference>
<evidence type="ECO:0000256" key="4">
    <source>
        <dbReference type="SAM" id="MobiDB-lite"/>
    </source>
</evidence>
<feature type="transmembrane region" description="Helical" evidence="5">
    <location>
        <begin position="46"/>
        <end position="65"/>
    </location>
</feature>
<keyword evidence="5" id="KW-0812">Transmembrane</keyword>
<keyword evidence="9" id="KW-1185">Reference proteome</keyword>
<evidence type="ECO:0000259" key="7">
    <source>
        <dbReference type="Pfam" id="PF03717"/>
    </source>
</evidence>
<evidence type="ECO:0000259" key="6">
    <source>
        <dbReference type="Pfam" id="PF00905"/>
    </source>
</evidence>
<dbReference type="Proteomes" id="UP000028492">
    <property type="component" value="Chromosome"/>
</dbReference>
<organism evidence="8 9">
    <name type="scientific">Amycolatopsis japonica</name>
    <dbReference type="NCBI Taxonomy" id="208439"/>
    <lineage>
        <taxon>Bacteria</taxon>
        <taxon>Bacillati</taxon>
        <taxon>Actinomycetota</taxon>
        <taxon>Actinomycetes</taxon>
        <taxon>Pseudonocardiales</taxon>
        <taxon>Pseudonocardiaceae</taxon>
        <taxon>Amycolatopsis</taxon>
        <taxon>Amycolatopsis japonica group</taxon>
    </lineage>
</organism>
<dbReference type="PANTHER" id="PTHR30627:SF1">
    <property type="entry name" value="PEPTIDOGLYCAN D,D-TRANSPEPTIDASE FTSI"/>
    <property type="match status" value="1"/>
</dbReference>
<dbReference type="InterPro" id="IPR001460">
    <property type="entry name" value="PCN-bd_Tpept"/>
</dbReference>
<dbReference type="SUPFAM" id="SSF56519">
    <property type="entry name" value="Penicillin binding protein dimerisation domain"/>
    <property type="match status" value="1"/>
</dbReference>
<keyword evidence="5" id="KW-1133">Transmembrane helix</keyword>
<evidence type="ECO:0000256" key="5">
    <source>
        <dbReference type="SAM" id="Phobius"/>
    </source>
</evidence>
<dbReference type="InterPro" id="IPR005311">
    <property type="entry name" value="PBP_dimer"/>
</dbReference>
<evidence type="ECO:0000256" key="3">
    <source>
        <dbReference type="ARBA" id="ARBA00023136"/>
    </source>
</evidence>
<comment type="subcellular location">
    <subcellularLocation>
        <location evidence="1">Membrane</location>
    </subcellularLocation>
</comment>
<evidence type="ECO:0000256" key="1">
    <source>
        <dbReference type="ARBA" id="ARBA00004370"/>
    </source>
</evidence>
<feature type="domain" description="Penicillin-binding protein dimerisation" evidence="7">
    <location>
        <begin position="84"/>
        <end position="255"/>
    </location>
</feature>
<feature type="region of interest" description="Disordered" evidence="4">
    <location>
        <begin position="1"/>
        <end position="36"/>
    </location>
</feature>
<dbReference type="Pfam" id="PF03717">
    <property type="entry name" value="PBP_dimer"/>
    <property type="match status" value="1"/>
</dbReference>
<name>A0A075UZD8_9PSEU</name>
<reference evidence="8 9" key="1">
    <citation type="journal article" date="2014" name="J. Biotechnol.">
        <title>Complete genome sequence of the actinobacterium Amycolatopsis japonica MG417-CF17(T) (=DSM 44213T) producing (S,S)-N,N'-ethylenediaminedisuccinic acid.</title>
        <authorList>
            <person name="Stegmann E."/>
            <person name="Albersmeier A."/>
            <person name="Spohn M."/>
            <person name="Gert H."/>
            <person name="Weber T."/>
            <person name="Wohlleben W."/>
            <person name="Kalinowski J."/>
            <person name="Ruckert C."/>
        </authorList>
    </citation>
    <scope>NUCLEOTIDE SEQUENCE [LARGE SCALE GENOMIC DNA]</scope>
    <source>
        <strain evidence="9">MG417-CF17 (DSM 44213)</strain>
    </source>
</reference>
<dbReference type="Gene3D" id="3.30.450.330">
    <property type="match status" value="1"/>
</dbReference>
<evidence type="ECO:0000313" key="8">
    <source>
        <dbReference type="EMBL" id="AIG78323.1"/>
    </source>
</evidence>
<dbReference type="SUPFAM" id="SSF56601">
    <property type="entry name" value="beta-lactamase/transpeptidase-like"/>
    <property type="match status" value="1"/>
</dbReference>
<comment type="similarity">
    <text evidence="2">Belongs to the transpeptidase family.</text>
</comment>
<dbReference type="EMBL" id="CP008953">
    <property type="protein sequence ID" value="AIG78323.1"/>
    <property type="molecule type" value="Genomic_DNA"/>
</dbReference>
<dbReference type="STRING" id="208439.AJAP_27385"/>
<dbReference type="Gene3D" id="3.90.1310.10">
    <property type="entry name" value="Penicillin-binding protein 2a (Domain 2)"/>
    <property type="match status" value="1"/>
</dbReference>